<dbReference type="GeneID" id="106117114"/>
<evidence type="ECO:0000256" key="5">
    <source>
        <dbReference type="ARBA" id="ARBA00022989"/>
    </source>
</evidence>
<evidence type="ECO:0000256" key="6">
    <source>
        <dbReference type="ARBA" id="ARBA00023136"/>
    </source>
</evidence>
<evidence type="ECO:0000259" key="9">
    <source>
        <dbReference type="Pfam" id="PF04547"/>
    </source>
</evidence>
<organism evidence="11">
    <name type="scientific">Papilio xuthus</name>
    <name type="common">Asian swallowtail butterfly</name>
    <dbReference type="NCBI Taxonomy" id="66420"/>
    <lineage>
        <taxon>Eukaryota</taxon>
        <taxon>Metazoa</taxon>
        <taxon>Ecdysozoa</taxon>
        <taxon>Arthropoda</taxon>
        <taxon>Hexapoda</taxon>
        <taxon>Insecta</taxon>
        <taxon>Pterygota</taxon>
        <taxon>Neoptera</taxon>
        <taxon>Endopterygota</taxon>
        <taxon>Lepidoptera</taxon>
        <taxon>Glossata</taxon>
        <taxon>Ditrysia</taxon>
        <taxon>Papilionoidea</taxon>
        <taxon>Papilionidae</taxon>
        <taxon>Papilioninae</taxon>
        <taxon>Papilio</taxon>
    </lineage>
</organism>
<feature type="transmembrane region" description="Helical" evidence="8">
    <location>
        <begin position="627"/>
        <end position="649"/>
    </location>
</feature>
<evidence type="ECO:0000256" key="4">
    <source>
        <dbReference type="ARBA" id="ARBA00022692"/>
    </source>
</evidence>
<feature type="domain" description="Anoctamin transmembrane" evidence="9">
    <location>
        <begin position="220"/>
        <end position="748"/>
    </location>
</feature>
<dbReference type="InterPro" id="IPR007632">
    <property type="entry name" value="Anoctamin"/>
</dbReference>
<dbReference type="AlphaFoldDB" id="A0AAJ6Z777"/>
<comment type="similarity">
    <text evidence="2 8">Belongs to the anoctamin family.</text>
</comment>
<gene>
    <name evidence="11" type="primary">LOC106117114</name>
</gene>
<evidence type="ECO:0000313" key="11">
    <source>
        <dbReference type="RefSeq" id="XP_013166645.1"/>
    </source>
</evidence>
<dbReference type="GO" id="GO:0005254">
    <property type="term" value="F:chloride channel activity"/>
    <property type="evidence" value="ECO:0007669"/>
    <property type="project" value="TreeGrafter"/>
</dbReference>
<dbReference type="Pfam" id="PF16178">
    <property type="entry name" value="Anoct_dimer"/>
    <property type="match status" value="1"/>
</dbReference>
<dbReference type="PANTHER" id="PTHR12308:SF73">
    <property type="entry name" value="ANOCTAMIN"/>
    <property type="match status" value="1"/>
</dbReference>
<feature type="transmembrane region" description="Helical" evidence="8">
    <location>
        <begin position="369"/>
        <end position="393"/>
    </location>
</feature>
<evidence type="ECO:0000256" key="3">
    <source>
        <dbReference type="ARBA" id="ARBA00022475"/>
    </source>
</evidence>
<keyword evidence="5 8" id="KW-1133">Transmembrane helix</keyword>
<sequence>MSIKRQYVPSFTGYFRDGTKRIDLVLVINDDGDGKVEMLRVNFLSNVVKTGLEIELEQGVRAKNKNLLFVKIHAPPHVIIQYGEFFNIRRFFKDNHADFINPSRWYFDMLPIGTSKRRERELVKFVRKQNQGPLNYSTLERSTIVYKILLMLPFGLYENYVGLNRLLNHRIILDVFPLHDGPYFFVPNQDPTRINGRQVLSRTWLDIGKLLICRQPYSLIHDYMGERVAFYFAFLDYYIKALFLASILSIVFYSSAYNSKDTYNVKSFTCKSEESVCGACATHTWCPTRTLKDYCYKARIVHVTDSIPNAYLCLLIGLGSTLFVPLWERRTCYLNWLWEINQSYAKRAVRPEYIIPDNLPWRRNYVRQILLTIYNMIIYATYSAVIVALMLLVMYYKHAIFYNTVGTKPYKNFYYVLAVIAAFNVVFAVIMQFVNRKLSHVLTNVENHRTYAAYESSYIWKLIIFNGLCYTFLILFSAYFVVFGHWFQTSGKRTLLDDIKYMNCGAYGCGDELTVMVVVIVFVKEILGKLPWQVIPIQTDYKVAKNGSRVPVWEREYELCKINETFLDKLYLNLMLQIILGLFFLQAFPLSPVLLLFSNLWDICYRAHHMVKGCRRPLVRNSTGIGAWQQIIIAVGYAVPLFNIFCVAFSSQLVERKMFDIIKSKNFSLQFKYYKSAYPTYFTFVTSKPGACKFPIMYDSDIGVNRYWQPKRYKWWGILVAMNAAIIFALLVRWLITRCPKDIKETVRTEKYITYRYYLAKGVTK</sequence>
<feature type="transmembrane region" description="Helical" evidence="8">
    <location>
        <begin position="715"/>
        <end position="736"/>
    </location>
</feature>
<dbReference type="RefSeq" id="XP_013166645.1">
    <property type="nucleotide sequence ID" value="XM_013311191.1"/>
</dbReference>
<dbReference type="InterPro" id="IPR049452">
    <property type="entry name" value="Anoctamin_TM"/>
</dbReference>
<keyword evidence="4 8" id="KW-0812">Transmembrane</keyword>
<feature type="transmembrane region" description="Helical" evidence="8">
    <location>
        <begin position="570"/>
        <end position="588"/>
    </location>
</feature>
<evidence type="ECO:0000259" key="10">
    <source>
        <dbReference type="Pfam" id="PF16178"/>
    </source>
</evidence>
<feature type="domain" description="Anoctamin dimerisation" evidence="10">
    <location>
        <begin position="14"/>
        <end position="211"/>
    </location>
</feature>
<dbReference type="PANTHER" id="PTHR12308">
    <property type="entry name" value="ANOCTAMIN"/>
    <property type="match status" value="1"/>
</dbReference>
<dbReference type="GO" id="GO:0046983">
    <property type="term" value="F:protein dimerization activity"/>
    <property type="evidence" value="ECO:0007669"/>
    <property type="project" value="InterPro"/>
</dbReference>
<evidence type="ECO:0000256" key="2">
    <source>
        <dbReference type="ARBA" id="ARBA00009671"/>
    </source>
</evidence>
<dbReference type="Pfam" id="PF04547">
    <property type="entry name" value="Anoctamin"/>
    <property type="match status" value="1"/>
</dbReference>
<protein>
    <recommendedName>
        <fullName evidence="8">Anoctamin</fullName>
    </recommendedName>
</protein>
<reference evidence="11" key="1">
    <citation type="submission" date="2025-08" db="UniProtKB">
        <authorList>
            <consortium name="RefSeq"/>
        </authorList>
    </citation>
    <scope>IDENTIFICATION</scope>
</reference>
<keyword evidence="7" id="KW-0325">Glycoprotein</keyword>
<feature type="transmembrane region" description="Helical" evidence="8">
    <location>
        <begin position="458"/>
        <end position="485"/>
    </location>
</feature>
<evidence type="ECO:0000256" key="8">
    <source>
        <dbReference type="RuleBase" id="RU280814"/>
    </source>
</evidence>
<comment type="subcellular location">
    <subcellularLocation>
        <location evidence="1">Cell membrane</location>
        <topology evidence="1">Multi-pass membrane protein</topology>
    </subcellularLocation>
    <subcellularLocation>
        <location evidence="8">Membrane</location>
        <topology evidence="8">Multi-pass membrane protein</topology>
    </subcellularLocation>
</comment>
<keyword evidence="6 8" id="KW-0472">Membrane</keyword>
<evidence type="ECO:0000256" key="7">
    <source>
        <dbReference type="ARBA" id="ARBA00023180"/>
    </source>
</evidence>
<feature type="transmembrane region" description="Helical" evidence="8">
    <location>
        <begin position="309"/>
        <end position="327"/>
    </location>
</feature>
<evidence type="ECO:0000256" key="1">
    <source>
        <dbReference type="ARBA" id="ARBA00004651"/>
    </source>
</evidence>
<proteinExistence type="inferred from homology"/>
<accession>A0AAJ6Z777</accession>
<feature type="transmembrane region" description="Helical" evidence="8">
    <location>
        <begin position="228"/>
        <end position="253"/>
    </location>
</feature>
<dbReference type="KEGG" id="pxu:106117114"/>
<dbReference type="InterPro" id="IPR032394">
    <property type="entry name" value="Anoct_dimer"/>
</dbReference>
<dbReference type="GO" id="GO:0005886">
    <property type="term" value="C:plasma membrane"/>
    <property type="evidence" value="ECO:0007669"/>
    <property type="project" value="UniProtKB-SubCell"/>
</dbReference>
<dbReference type="Proteomes" id="UP000694872">
    <property type="component" value="Unplaced"/>
</dbReference>
<name>A0AAJ6Z777_PAPXU</name>
<keyword evidence="3" id="KW-1003">Cell membrane</keyword>
<feature type="transmembrane region" description="Helical" evidence="8">
    <location>
        <begin position="413"/>
        <end position="434"/>
    </location>
</feature>